<dbReference type="Proteomes" id="UP001295684">
    <property type="component" value="Unassembled WGS sequence"/>
</dbReference>
<comment type="caution">
    <text evidence="3">The sequence shown here is derived from an EMBL/GenBank/DDBJ whole genome shotgun (WGS) entry which is preliminary data.</text>
</comment>
<proteinExistence type="predicted"/>
<feature type="compositionally biased region" description="Polar residues" evidence="2">
    <location>
        <begin position="610"/>
        <end position="625"/>
    </location>
</feature>
<feature type="compositionally biased region" description="Basic and acidic residues" evidence="2">
    <location>
        <begin position="742"/>
        <end position="761"/>
    </location>
</feature>
<reference evidence="3" key="1">
    <citation type="submission" date="2023-07" db="EMBL/GenBank/DDBJ databases">
        <authorList>
            <consortium name="AG Swart"/>
            <person name="Singh M."/>
            <person name="Singh A."/>
            <person name="Seah K."/>
            <person name="Emmerich C."/>
        </authorList>
    </citation>
    <scope>NUCLEOTIDE SEQUENCE</scope>
    <source>
        <strain evidence="3">DP1</strain>
    </source>
</reference>
<feature type="compositionally biased region" description="Basic and acidic residues" evidence="2">
    <location>
        <begin position="674"/>
        <end position="711"/>
    </location>
</feature>
<evidence type="ECO:0000256" key="2">
    <source>
        <dbReference type="SAM" id="MobiDB-lite"/>
    </source>
</evidence>
<name>A0AAD1UQB9_EUPCR</name>
<keyword evidence="4" id="KW-1185">Reference proteome</keyword>
<protein>
    <submittedName>
        <fullName evidence="3">Uncharacterized protein</fullName>
    </submittedName>
</protein>
<accession>A0AAD1UQB9</accession>
<gene>
    <name evidence="3" type="ORF">ECRASSUSDP1_LOCUS13630</name>
</gene>
<feature type="coiled-coil region" evidence="1">
    <location>
        <begin position="487"/>
        <end position="549"/>
    </location>
</feature>
<feature type="compositionally biased region" description="Basic residues" evidence="2">
    <location>
        <begin position="712"/>
        <end position="727"/>
    </location>
</feature>
<feature type="region of interest" description="Disordered" evidence="2">
    <location>
        <begin position="610"/>
        <end position="820"/>
    </location>
</feature>
<evidence type="ECO:0000313" key="4">
    <source>
        <dbReference type="Proteomes" id="UP001295684"/>
    </source>
</evidence>
<evidence type="ECO:0000313" key="3">
    <source>
        <dbReference type="EMBL" id="CAI2372301.1"/>
    </source>
</evidence>
<sequence>MSPDHLREIKPILNVSYTNLRKATSPKIEAKSFDSRETSKKDSKNLKVRISSKNGEMSLLDEKEIEKARDSLIDKRKELRTTSHSFIGLTNNKNYQQRSKQILWTGNVPSQIHHRNSQKLLDKQFDRTLTENLGRSFSKPKIKSRVGFEYRSKKPTLSCSKSLIKNAPQKAGFNFDPENTRNCISPSPSDPARVNLKSSSTGAFSTQKNFFRTSHSQKLTRRLQYEISRIEEFLDSVDLATNGGNIEQLQKAISKYCETIEDFSDTITGFQFPHEIPKKLGQPQSMSGTFYGDNVMSKAPGVEGLLKRISREIQNYALKISSISKKSESQITRITEICNKKLEEKKICPNCNGRTFLKLEENHVSRTRQFLDYVNLKINEIDNQMSLTGSTYKKTDVNMIQEGRDPPDFILKEIMSSLMFLIEEENIKYSSNDKKYVGTSSAKLDSEIYTTYHEKILDLIKRLCLKKYFEKDTKEVSCQTVNMSKLLERKDRHIESQERAIEMYLNQCFKLEDKCNNLYGEVMIRRRKEKEMIEEIQRKEDSLQEFKDEIFGKDNAIKILIERRYKMDIMIKKLEDDIFIKEQFLKSQRVQLDKAIKEISSLKEKYSVHSSSKSITDSEQKNQLTPVDDNGKRRRFQSFNPLNKRSYSRLSENYSQASERNGVRSLGNNLQSESDPKTPIKRNEDLKKFSDIEENGSSHEFESKSSIENIRKHSKKKSQKSKSRKQLSKKEDGFNKKITVSRLDDGKNDPSIKTSQKETRSKFFKGQKRNMDISIVFKNPERFDKEDDDSSKQASPCFPKRKNIPHNSNHPPKPSKISKTPLSILQKPKTSQNPSLIHKTRKIYKNPKLPLPSLENPSAKALTPSEPFNISQNCSCKGICPHLLRSSKMSKSKNPRKLLKIAHKRIGSDIAT</sequence>
<evidence type="ECO:0000256" key="1">
    <source>
        <dbReference type="SAM" id="Coils"/>
    </source>
</evidence>
<keyword evidence="1" id="KW-0175">Coiled coil</keyword>
<feature type="compositionally biased region" description="Polar residues" evidence="2">
    <location>
        <begin position="637"/>
        <end position="659"/>
    </location>
</feature>
<organism evidence="3 4">
    <name type="scientific">Euplotes crassus</name>
    <dbReference type="NCBI Taxonomy" id="5936"/>
    <lineage>
        <taxon>Eukaryota</taxon>
        <taxon>Sar</taxon>
        <taxon>Alveolata</taxon>
        <taxon>Ciliophora</taxon>
        <taxon>Intramacronucleata</taxon>
        <taxon>Spirotrichea</taxon>
        <taxon>Hypotrichia</taxon>
        <taxon>Euplotida</taxon>
        <taxon>Euplotidae</taxon>
        <taxon>Moneuplotes</taxon>
    </lineage>
</organism>
<dbReference type="AlphaFoldDB" id="A0AAD1UQB9"/>
<dbReference type="EMBL" id="CAMPGE010013578">
    <property type="protein sequence ID" value="CAI2372301.1"/>
    <property type="molecule type" value="Genomic_DNA"/>
</dbReference>